<name>A0A1X2I7A8_9FUNG</name>
<dbReference type="CDD" id="cd03784">
    <property type="entry name" value="GT1_Gtf-like"/>
    <property type="match status" value="1"/>
</dbReference>
<dbReference type="GO" id="GO:0008194">
    <property type="term" value="F:UDP-glycosyltransferase activity"/>
    <property type="evidence" value="ECO:0007669"/>
    <property type="project" value="InterPro"/>
</dbReference>
<feature type="chain" id="PRO_5012620283" evidence="5">
    <location>
        <begin position="22"/>
        <end position="543"/>
    </location>
</feature>
<feature type="transmembrane region" description="Helical" evidence="4">
    <location>
        <begin position="512"/>
        <end position="531"/>
    </location>
</feature>
<feature type="signal peptide" evidence="5">
    <location>
        <begin position="1"/>
        <end position="21"/>
    </location>
</feature>
<keyword evidence="4" id="KW-1133">Transmembrane helix</keyword>
<dbReference type="SUPFAM" id="SSF53756">
    <property type="entry name" value="UDP-Glycosyltransferase/glycogen phosphorylase"/>
    <property type="match status" value="1"/>
</dbReference>
<sequence length="543" mass="61114">MSMSKLLIYLVIALCCQIVQADDSKISPKAAFIPPKKIGFGATGGGSSHYFWVLEILQELHSRGHNTTLYSRTDSIRLASDYPQIETKPIGGDLNLLAAGGKEDLKQLRYYFQHRGLDPFHFLSLVMPGQLKNYTEEYKDYMNLIQKDKVDIVICDMFAVACIDATDSSRLPLVITSTLTYSPDSLTNYVTKQFPCVDEPTTETMTIWQRLQYIFYTFYIPYKARRLDIPAHTFQKQHGVSLTDHFYITHHRAIKLVNNMFGLEPARPLGPLVQFVGPIMRQKYHALTPALAAFMDGHSRVAYAAFGQHAVPTDLDTSFLVKALMYNLHQGHIDAVVWAAAKSHPVPRFTTSSSSTTTPDNIFLIHWAPQFALLSHPSMALFITHGGTGSVHEALFNKVPLFVFPFFGDQPSTARMIRRSQLGDFIDTKDMQYTDTTLEELTRGIRYVATDPTVRRSVQHFGAAVQVRARRAVQRGADTVEELIVGAMDGEAPYLMDVGNNLWWFKRHDLDLLAIVLIGCAGMGWVGVKAIQSIKFKRKIKIL</sequence>
<dbReference type="PANTHER" id="PTHR48043">
    <property type="entry name" value="EG:EG0003.4 PROTEIN-RELATED"/>
    <property type="match status" value="1"/>
</dbReference>
<dbReference type="STRING" id="90262.A0A1X2I7A8"/>
<dbReference type="Pfam" id="PF00201">
    <property type="entry name" value="UDPGT"/>
    <property type="match status" value="1"/>
</dbReference>
<dbReference type="Gene3D" id="3.40.50.2000">
    <property type="entry name" value="Glycogen Phosphorylase B"/>
    <property type="match status" value="2"/>
</dbReference>
<comment type="caution">
    <text evidence="6">The sequence shown here is derived from an EMBL/GenBank/DDBJ whole genome shotgun (WGS) entry which is preliminary data.</text>
</comment>
<keyword evidence="4" id="KW-0472">Membrane</keyword>
<dbReference type="InterPro" id="IPR050271">
    <property type="entry name" value="UDP-glycosyltransferase"/>
</dbReference>
<evidence type="ECO:0000256" key="2">
    <source>
        <dbReference type="ARBA" id="ARBA00022679"/>
    </source>
</evidence>
<dbReference type="PROSITE" id="PS00375">
    <property type="entry name" value="UDPGT"/>
    <property type="match status" value="1"/>
</dbReference>
<evidence type="ECO:0000256" key="1">
    <source>
        <dbReference type="ARBA" id="ARBA00022676"/>
    </source>
</evidence>
<evidence type="ECO:0000256" key="5">
    <source>
        <dbReference type="SAM" id="SignalP"/>
    </source>
</evidence>
<keyword evidence="5" id="KW-0732">Signal</keyword>
<dbReference type="Proteomes" id="UP000193560">
    <property type="component" value="Unassembled WGS sequence"/>
</dbReference>
<proteinExistence type="inferred from homology"/>
<dbReference type="AlphaFoldDB" id="A0A1X2I7A8"/>
<evidence type="ECO:0000256" key="4">
    <source>
        <dbReference type="SAM" id="Phobius"/>
    </source>
</evidence>
<keyword evidence="1 3" id="KW-0328">Glycosyltransferase</keyword>
<keyword evidence="7" id="KW-1185">Reference proteome</keyword>
<dbReference type="InterPro" id="IPR035595">
    <property type="entry name" value="UDP_glycos_trans_CS"/>
</dbReference>
<gene>
    <name evidence="6" type="ORF">BCR42DRAFT_106878</name>
</gene>
<keyword evidence="4" id="KW-0812">Transmembrane</keyword>
<accession>A0A1X2I7A8</accession>
<dbReference type="InterPro" id="IPR002213">
    <property type="entry name" value="UDP_glucos_trans"/>
</dbReference>
<evidence type="ECO:0000313" key="6">
    <source>
        <dbReference type="EMBL" id="ORZ10816.1"/>
    </source>
</evidence>
<reference evidence="6 7" key="1">
    <citation type="submission" date="2016-07" db="EMBL/GenBank/DDBJ databases">
        <title>Pervasive Adenine N6-methylation of Active Genes in Fungi.</title>
        <authorList>
            <consortium name="DOE Joint Genome Institute"/>
            <person name="Mondo S.J."/>
            <person name="Dannebaum R.O."/>
            <person name="Kuo R.C."/>
            <person name="Labutti K."/>
            <person name="Haridas S."/>
            <person name="Kuo A."/>
            <person name="Salamov A."/>
            <person name="Ahrendt S.R."/>
            <person name="Lipzen A."/>
            <person name="Sullivan W."/>
            <person name="Andreopoulos W.B."/>
            <person name="Clum A."/>
            <person name="Lindquist E."/>
            <person name="Daum C."/>
            <person name="Ramamoorthy G.K."/>
            <person name="Gryganskyi A."/>
            <person name="Culley D."/>
            <person name="Magnuson J.K."/>
            <person name="James T.Y."/>
            <person name="O'Malley M.A."/>
            <person name="Stajich J.E."/>
            <person name="Spatafora J.W."/>
            <person name="Visel A."/>
            <person name="Grigoriev I.V."/>
        </authorList>
    </citation>
    <scope>NUCLEOTIDE SEQUENCE [LARGE SCALE GENOMIC DNA]</scope>
    <source>
        <strain evidence="6 7">NRRL 1336</strain>
    </source>
</reference>
<dbReference type="PANTHER" id="PTHR48043:SF145">
    <property type="entry name" value="FI06409P-RELATED"/>
    <property type="match status" value="1"/>
</dbReference>
<evidence type="ECO:0000256" key="3">
    <source>
        <dbReference type="RuleBase" id="RU003718"/>
    </source>
</evidence>
<comment type="similarity">
    <text evidence="3">Belongs to the UDP-glycosyltransferase family.</text>
</comment>
<protein>
    <submittedName>
        <fullName evidence="6">Uncharacterized protein</fullName>
    </submittedName>
</protein>
<keyword evidence="2 3" id="KW-0808">Transferase</keyword>
<organism evidence="6 7">
    <name type="scientific">Absidia repens</name>
    <dbReference type="NCBI Taxonomy" id="90262"/>
    <lineage>
        <taxon>Eukaryota</taxon>
        <taxon>Fungi</taxon>
        <taxon>Fungi incertae sedis</taxon>
        <taxon>Mucoromycota</taxon>
        <taxon>Mucoromycotina</taxon>
        <taxon>Mucoromycetes</taxon>
        <taxon>Mucorales</taxon>
        <taxon>Cunninghamellaceae</taxon>
        <taxon>Absidia</taxon>
    </lineage>
</organism>
<dbReference type="OrthoDB" id="5835829at2759"/>
<evidence type="ECO:0000313" key="7">
    <source>
        <dbReference type="Proteomes" id="UP000193560"/>
    </source>
</evidence>
<dbReference type="EMBL" id="MCGE01000023">
    <property type="protein sequence ID" value="ORZ10816.1"/>
    <property type="molecule type" value="Genomic_DNA"/>
</dbReference>